<evidence type="ECO:0000259" key="4">
    <source>
        <dbReference type="PROSITE" id="PS50943"/>
    </source>
</evidence>
<sequence>MKINSSANKRGREELSDRLRTARHRADLSQTELANAVGVSASAVAQWEHPSGTQPSLGNLVLVAQVTRVSFEWLATGNTSRKSPRISAAAEVPAIALDAYARTLQEETLLDHFRQLSARRQALVVTIVTEFASPVRSRASKRS</sequence>
<keyword evidence="2" id="KW-0238">DNA-binding</keyword>
<comment type="caution">
    <text evidence="5">The sequence shown here is derived from an EMBL/GenBank/DDBJ whole genome shotgun (WGS) entry which is preliminary data.</text>
</comment>
<dbReference type="SUPFAM" id="SSF47413">
    <property type="entry name" value="lambda repressor-like DNA-binding domains"/>
    <property type="match status" value="1"/>
</dbReference>
<dbReference type="InterPro" id="IPR001387">
    <property type="entry name" value="Cro/C1-type_HTH"/>
</dbReference>
<dbReference type="Proteomes" id="UP001501523">
    <property type="component" value="Unassembled WGS sequence"/>
</dbReference>
<evidence type="ECO:0000256" key="3">
    <source>
        <dbReference type="ARBA" id="ARBA00023163"/>
    </source>
</evidence>
<dbReference type="PANTHER" id="PTHR40661">
    <property type="match status" value="1"/>
</dbReference>
<keyword evidence="3" id="KW-0804">Transcription</keyword>
<reference evidence="5 6" key="1">
    <citation type="journal article" date="2019" name="Int. J. Syst. Evol. Microbiol.">
        <title>The Global Catalogue of Microorganisms (GCM) 10K type strain sequencing project: providing services to taxonomists for standard genome sequencing and annotation.</title>
        <authorList>
            <consortium name="The Broad Institute Genomics Platform"/>
            <consortium name="The Broad Institute Genome Sequencing Center for Infectious Disease"/>
            <person name="Wu L."/>
            <person name="Ma J."/>
        </authorList>
    </citation>
    <scope>NUCLEOTIDE SEQUENCE [LARGE SCALE GENOMIC DNA]</scope>
    <source>
        <strain evidence="5 6">JCM 15421</strain>
    </source>
</reference>
<evidence type="ECO:0000256" key="1">
    <source>
        <dbReference type="ARBA" id="ARBA00023015"/>
    </source>
</evidence>
<organism evidence="5 6">
    <name type="scientific">Dokdonella soli</name>
    <dbReference type="NCBI Taxonomy" id="529810"/>
    <lineage>
        <taxon>Bacteria</taxon>
        <taxon>Pseudomonadati</taxon>
        <taxon>Pseudomonadota</taxon>
        <taxon>Gammaproteobacteria</taxon>
        <taxon>Lysobacterales</taxon>
        <taxon>Rhodanobacteraceae</taxon>
        <taxon>Dokdonella</taxon>
    </lineage>
</organism>
<dbReference type="SMART" id="SM00530">
    <property type="entry name" value="HTH_XRE"/>
    <property type="match status" value="1"/>
</dbReference>
<dbReference type="EMBL" id="BAAAEU010000004">
    <property type="protein sequence ID" value="GAA0709229.1"/>
    <property type="molecule type" value="Genomic_DNA"/>
</dbReference>
<feature type="domain" description="HTH cro/C1-type" evidence="4">
    <location>
        <begin position="19"/>
        <end position="74"/>
    </location>
</feature>
<protein>
    <submittedName>
        <fullName evidence="5">Helix-turn-helix transcriptional regulator</fullName>
    </submittedName>
</protein>
<dbReference type="Pfam" id="PF01381">
    <property type="entry name" value="HTH_3"/>
    <property type="match status" value="1"/>
</dbReference>
<dbReference type="PROSITE" id="PS50943">
    <property type="entry name" value="HTH_CROC1"/>
    <property type="match status" value="1"/>
</dbReference>
<evidence type="ECO:0000313" key="6">
    <source>
        <dbReference type="Proteomes" id="UP001501523"/>
    </source>
</evidence>
<keyword evidence="1" id="KW-0805">Transcription regulation</keyword>
<accession>A0ABN1IDS8</accession>
<evidence type="ECO:0000313" key="5">
    <source>
        <dbReference type="EMBL" id="GAA0709229.1"/>
    </source>
</evidence>
<keyword evidence="6" id="KW-1185">Reference proteome</keyword>
<gene>
    <name evidence="5" type="ORF">GCM10009105_09500</name>
</gene>
<name>A0ABN1IDS8_9GAMM</name>
<dbReference type="CDD" id="cd00093">
    <property type="entry name" value="HTH_XRE"/>
    <property type="match status" value="1"/>
</dbReference>
<dbReference type="Gene3D" id="1.10.260.40">
    <property type="entry name" value="lambda repressor-like DNA-binding domains"/>
    <property type="match status" value="1"/>
</dbReference>
<dbReference type="InterPro" id="IPR010982">
    <property type="entry name" value="Lambda_DNA-bd_dom_sf"/>
</dbReference>
<evidence type="ECO:0000256" key="2">
    <source>
        <dbReference type="ARBA" id="ARBA00023125"/>
    </source>
</evidence>
<dbReference type="PANTHER" id="PTHR40661:SF3">
    <property type="entry name" value="FELS-1 PROPHAGE TRANSCRIPTIONAL REGULATOR"/>
    <property type="match status" value="1"/>
</dbReference>
<dbReference type="RefSeq" id="WP_343787695.1">
    <property type="nucleotide sequence ID" value="NZ_BAAAEU010000004.1"/>
</dbReference>
<proteinExistence type="predicted"/>